<gene>
    <name evidence="1" type="ORF">NG653_04515</name>
</gene>
<protein>
    <submittedName>
        <fullName evidence="1">Uncharacterized protein</fullName>
    </submittedName>
</protein>
<proteinExistence type="predicted"/>
<keyword evidence="2" id="KW-1185">Reference proteome</keyword>
<comment type="caution">
    <text evidence="1">The sequence shown here is derived from an EMBL/GenBank/DDBJ whole genome shotgun (WGS) entry which is preliminary data.</text>
</comment>
<dbReference type="RefSeq" id="WP_252740477.1">
    <property type="nucleotide sequence ID" value="NZ_JAMXIB010000002.1"/>
</dbReference>
<evidence type="ECO:0000313" key="1">
    <source>
        <dbReference type="EMBL" id="MCO5724107.1"/>
    </source>
</evidence>
<evidence type="ECO:0000313" key="2">
    <source>
        <dbReference type="Proteomes" id="UP001206312"/>
    </source>
</evidence>
<sequence length="209" mass="24584">MRIIILFLLVYSSLLWNDSLNGQNKPPTLLTEIHTEKGFLIFSSFCFDNRSRLDGIPQEMYFIPADSYDYSSSLSDNLEHTLKTMEFELFEVPFDALGIGIPNLKVVQSSFNYFHLASATEKNPYDYFVFYGDLHWDKKLQKTAQNTNPEMLKGSLDVFGELRVELKGRKYHWPYRSFGRFHYLVGFSRYDDKGKKESYFINLDHLFDE</sequence>
<dbReference type="Proteomes" id="UP001206312">
    <property type="component" value="Unassembled WGS sequence"/>
</dbReference>
<name>A0ABT1AWW8_9FLAO</name>
<accession>A0ABT1AWW8</accession>
<dbReference type="EMBL" id="JAMXIB010000002">
    <property type="protein sequence ID" value="MCO5724107.1"/>
    <property type="molecule type" value="Genomic_DNA"/>
</dbReference>
<organism evidence="1 2">
    <name type="scientific">Robiginitalea marina</name>
    <dbReference type="NCBI Taxonomy" id="2954105"/>
    <lineage>
        <taxon>Bacteria</taxon>
        <taxon>Pseudomonadati</taxon>
        <taxon>Bacteroidota</taxon>
        <taxon>Flavobacteriia</taxon>
        <taxon>Flavobacteriales</taxon>
        <taxon>Flavobacteriaceae</taxon>
        <taxon>Robiginitalea</taxon>
    </lineage>
</organism>
<reference evidence="1 2" key="1">
    <citation type="submission" date="2022-06" db="EMBL/GenBank/DDBJ databases">
        <authorList>
            <person name="Xuan X."/>
        </authorList>
    </citation>
    <scope>NUCLEOTIDE SEQUENCE [LARGE SCALE GENOMIC DNA]</scope>
    <source>
        <strain evidence="1 2">2V75</strain>
    </source>
</reference>